<dbReference type="AlphaFoldDB" id="A0A9Q0LB30"/>
<dbReference type="InterPro" id="IPR006869">
    <property type="entry name" value="DUF547"/>
</dbReference>
<dbReference type="PROSITE" id="PS50018">
    <property type="entry name" value="RAS_GTPASE_ACTIV_2"/>
    <property type="match status" value="1"/>
</dbReference>
<protein>
    <submittedName>
        <fullName evidence="3">Ras gtpase-activating protein</fullName>
    </submittedName>
</protein>
<evidence type="ECO:0000313" key="3">
    <source>
        <dbReference type="EMBL" id="KAJ5068670.1"/>
    </source>
</evidence>
<keyword evidence="4" id="KW-1185">Reference proteome</keyword>
<feature type="domain" description="Ras-GAP" evidence="2">
    <location>
        <begin position="172"/>
        <end position="358"/>
    </location>
</feature>
<evidence type="ECO:0000256" key="1">
    <source>
        <dbReference type="ARBA" id="ARBA00022468"/>
    </source>
</evidence>
<dbReference type="PANTHER" id="PTHR10194">
    <property type="entry name" value="RAS GTPASE-ACTIVATING PROTEINS"/>
    <property type="match status" value="1"/>
</dbReference>
<keyword evidence="1" id="KW-0343">GTPase activation</keyword>
<dbReference type="InterPro" id="IPR001936">
    <property type="entry name" value="RasGAP_dom"/>
</dbReference>
<proteinExistence type="predicted"/>
<dbReference type="InterPro" id="IPR039360">
    <property type="entry name" value="Ras_GTPase"/>
</dbReference>
<comment type="caution">
    <text evidence="3">The sequence shown here is derived from an EMBL/GenBank/DDBJ whole genome shotgun (WGS) entry which is preliminary data.</text>
</comment>
<accession>A0A9Q0LB30</accession>
<dbReference type="EMBL" id="JAPDFW010000114">
    <property type="protein sequence ID" value="KAJ5068670.1"/>
    <property type="molecule type" value="Genomic_DNA"/>
</dbReference>
<dbReference type="Gene3D" id="1.10.506.10">
    <property type="entry name" value="GTPase Activation - p120gap, domain 1"/>
    <property type="match status" value="2"/>
</dbReference>
<dbReference type="GO" id="GO:0005096">
    <property type="term" value="F:GTPase activator activity"/>
    <property type="evidence" value="ECO:0007669"/>
    <property type="project" value="UniProtKB-KW"/>
</dbReference>
<dbReference type="SUPFAM" id="SSF48350">
    <property type="entry name" value="GTPase activation domain, GAP"/>
    <property type="match status" value="1"/>
</dbReference>
<reference evidence="3" key="1">
    <citation type="submission" date="2022-10" db="EMBL/GenBank/DDBJ databases">
        <title>Novel sulphate-reducing endosymbionts in the free-living metamonad Anaeramoeba.</title>
        <authorList>
            <person name="Jerlstrom-Hultqvist J."/>
            <person name="Cepicka I."/>
            <person name="Gallot-Lavallee L."/>
            <person name="Salas-Leiva D."/>
            <person name="Curtis B.A."/>
            <person name="Zahonova K."/>
            <person name="Pipaliya S."/>
            <person name="Dacks J."/>
            <person name="Roger A.J."/>
        </authorList>
    </citation>
    <scope>NUCLEOTIDE SEQUENCE</scope>
    <source>
        <strain evidence="3">BMAN</strain>
    </source>
</reference>
<gene>
    <name evidence="3" type="ORF">M0811_02613</name>
</gene>
<dbReference type="Pfam" id="PF00616">
    <property type="entry name" value="RasGAP"/>
    <property type="match status" value="2"/>
</dbReference>
<dbReference type="Proteomes" id="UP001149090">
    <property type="component" value="Unassembled WGS sequence"/>
</dbReference>
<dbReference type="OrthoDB" id="418495at2759"/>
<evidence type="ECO:0000313" key="4">
    <source>
        <dbReference type="Proteomes" id="UP001149090"/>
    </source>
</evidence>
<dbReference type="PANTHER" id="PTHR10194:SF60">
    <property type="entry name" value="RAS GTPASE-ACTIVATING PROTEIN RASKOL"/>
    <property type="match status" value="1"/>
</dbReference>
<dbReference type="InterPro" id="IPR008936">
    <property type="entry name" value="Rho_GTPase_activation_prot"/>
</dbReference>
<organism evidence="3 4">
    <name type="scientific">Anaeramoeba ignava</name>
    <name type="common">Anaerobic marine amoeba</name>
    <dbReference type="NCBI Taxonomy" id="1746090"/>
    <lineage>
        <taxon>Eukaryota</taxon>
        <taxon>Metamonada</taxon>
        <taxon>Anaeramoebidae</taxon>
        <taxon>Anaeramoeba</taxon>
    </lineage>
</organism>
<sequence>MSEVPHLYIRLLEVGNLNFSQAQDSLINCSFTFEKRILKSSKREYSKQIKWEKEEFLFLVHHQDSFIGLTLNYHNIKKEIPFGKLKIPLSTLSDEKSVSQIFSVESIEKKDKKPDIVGKIHLQLHYSYSTVSLYDTKKEHNWRTKFPEVIDLLCSNNYELLNAFCDVVHSGAADKTALTLVHVLMGFGKALDFIKFTINRETNHTNNPQQLFRTNSIATKMMTIYSKLIGEDFLVSCLKKPIGELFKLKTEIKIRDKNEKEKSLEILGHFLKLFFNSIFKKILKCPIEIQEICHQLNTSVQKKFSGYGLIAVSGFLFLRFFSPAITSLDSDTIISEAPTPLVRKNAVIIAKVIQKIANHLEPGNLERDLDPLNDLGKELIEKLDTYLEQISRFSEFKKSNVNQNFLSVDFHYLLDLHNLLKDHQFQIDAVLTPPVESEEDNQTSSLLSFLTSKDPATILIIQLNEFGNPPEPSFKKSHTVSGKIIQKRKAIKINEDTDVIKEQEEDANILNKNSIFAQKPRDPNIVSETLLESIYEIYQNHELDDLDLLSALNTENFHFSMFYSAREWDKMKNSKAYQDFVLSSIGEINSLDVSTLDQDQRLAFWINIYNTLFIHGCIENGGPPLTHFQLKQFKSEFKYIIGDAVYSCDDIMEGVLRGNPKSFLGGSYFKSQNDPRYHVTLQEFSPLVHFAITDLRDFSPEVKIYHAETIQKEMMESTRDFLENSIKIENKKIILPTLFKFFRKDFGKTESSIIEFICVTLLFSKSSFLEQVKLLKESNFVIEFKNPKKDQEILLNNQEKTKSKK</sequence>
<dbReference type="SMART" id="SM00323">
    <property type="entry name" value="RasGAP"/>
    <property type="match status" value="1"/>
</dbReference>
<name>A0A9Q0LB30_ANAIG</name>
<evidence type="ECO:0000259" key="2">
    <source>
        <dbReference type="PROSITE" id="PS50018"/>
    </source>
</evidence>
<dbReference type="Pfam" id="PF04784">
    <property type="entry name" value="DUF547"/>
    <property type="match status" value="1"/>
</dbReference>